<dbReference type="OrthoDB" id="7432683at2"/>
<dbReference type="SUPFAM" id="SSF49464">
    <property type="entry name" value="Carboxypeptidase regulatory domain-like"/>
    <property type="match status" value="1"/>
</dbReference>
<protein>
    <recommendedName>
        <fullName evidence="1">Secretion system C-terminal sorting domain-containing protein</fullName>
    </recommendedName>
</protein>
<name>A0A2D0N595_FLAN2</name>
<dbReference type="Gene3D" id="2.60.40.1120">
    <property type="entry name" value="Carboxypeptidase-like, regulatory domain"/>
    <property type="match status" value="1"/>
</dbReference>
<evidence type="ECO:0000259" key="1">
    <source>
        <dbReference type="Pfam" id="PF18962"/>
    </source>
</evidence>
<dbReference type="InterPro" id="IPR008969">
    <property type="entry name" value="CarboxyPept-like_regulatory"/>
</dbReference>
<sequence length="349" mass="38666">MKKQTHYLKIKLDQPCGESWGDMEPRKQGRYCHQCTKTVRDFSEATDAELIHFFSKQPQNICGRFRRDQLRQVYTFYPAAPTSRIAPWRTAALIGGLLLGGHAVAGQVLETPLPPPVPELQTGASLKSCDSPIVGKMKITGQVTDTRGEPLIGANVRIVGFGNGTVSDMDGQFVLTIPDELENVAVDVSFIGFEARTFTFDRQQLADELSLDVQLQDKQYLLQEVAVVANSNHGDPMVLGGISSVVYTRIAPRAEPYQEEIIDPTLTIAPNPFREALNVRFQAPASGAYQLHLFDLSGKLLDDSVLELTEGEQQFTPELSLNNLPAATYLLRLRAPDGQVWTKRLVKLD</sequence>
<feature type="domain" description="Secretion system C-terminal sorting" evidence="1">
    <location>
        <begin position="269"/>
        <end position="345"/>
    </location>
</feature>
<dbReference type="InterPro" id="IPR026444">
    <property type="entry name" value="Secre_tail"/>
</dbReference>
<dbReference type="AlphaFoldDB" id="A0A2D0N595"/>
<reference evidence="2 3" key="1">
    <citation type="submission" date="2017-10" db="EMBL/GenBank/DDBJ databases">
        <title>The draft genome sequence of Lewinella nigricans NBRC 102662.</title>
        <authorList>
            <person name="Wang K."/>
        </authorList>
    </citation>
    <scope>NUCLEOTIDE SEQUENCE [LARGE SCALE GENOMIC DNA]</scope>
    <source>
        <strain evidence="2 3">NBRC 102662</strain>
    </source>
</reference>
<keyword evidence="3" id="KW-1185">Reference proteome</keyword>
<comment type="caution">
    <text evidence="2">The sequence shown here is derived from an EMBL/GenBank/DDBJ whole genome shotgun (WGS) entry which is preliminary data.</text>
</comment>
<evidence type="ECO:0000313" key="3">
    <source>
        <dbReference type="Proteomes" id="UP000223913"/>
    </source>
</evidence>
<dbReference type="NCBIfam" id="TIGR04183">
    <property type="entry name" value="Por_Secre_tail"/>
    <property type="match status" value="1"/>
</dbReference>
<accession>A0A2D0N595</accession>
<organism evidence="2 3">
    <name type="scientific">Flavilitoribacter nigricans (strain ATCC 23147 / DSM 23189 / NBRC 102662 / NCIMB 1420 / SS-2)</name>
    <name type="common">Lewinella nigricans</name>
    <dbReference type="NCBI Taxonomy" id="1122177"/>
    <lineage>
        <taxon>Bacteria</taxon>
        <taxon>Pseudomonadati</taxon>
        <taxon>Bacteroidota</taxon>
        <taxon>Saprospiria</taxon>
        <taxon>Saprospirales</taxon>
        <taxon>Lewinellaceae</taxon>
        <taxon>Flavilitoribacter</taxon>
    </lineage>
</organism>
<dbReference type="RefSeq" id="WP_099153138.1">
    <property type="nucleotide sequence ID" value="NZ_PDUD01000031.1"/>
</dbReference>
<dbReference type="EMBL" id="PDUD01000031">
    <property type="protein sequence ID" value="PHN03556.1"/>
    <property type="molecule type" value="Genomic_DNA"/>
</dbReference>
<gene>
    <name evidence="2" type="ORF">CRP01_26520</name>
</gene>
<evidence type="ECO:0000313" key="2">
    <source>
        <dbReference type="EMBL" id="PHN03556.1"/>
    </source>
</evidence>
<dbReference type="Proteomes" id="UP000223913">
    <property type="component" value="Unassembled WGS sequence"/>
</dbReference>
<dbReference type="Pfam" id="PF18962">
    <property type="entry name" value="Por_Secre_tail"/>
    <property type="match status" value="1"/>
</dbReference>
<dbReference type="Pfam" id="PF13715">
    <property type="entry name" value="CarbopepD_reg_2"/>
    <property type="match status" value="1"/>
</dbReference>
<proteinExistence type="predicted"/>